<reference evidence="1 2" key="1">
    <citation type="journal article" date="2017" name="G3 (Bethesda)">
        <title>The Physical Genome Mapping of Anopheles albimanus Corrected Scaffold Misassemblies and Identified Interarm Rearrangements in Genus Anopheles.</title>
        <authorList>
            <person name="Artemov G.N."/>
            <person name="Peery A.N."/>
            <person name="Jiang X."/>
            <person name="Tu Z."/>
            <person name="Stegniy V.N."/>
            <person name="Sharakhova M.V."/>
            <person name="Sharakhov I.V."/>
        </authorList>
    </citation>
    <scope>NUCLEOTIDE SEQUENCE [LARGE SCALE GENOMIC DNA]</scope>
    <source>
        <strain evidence="1 2">ALBI9_A</strain>
    </source>
</reference>
<organism evidence="1 2">
    <name type="scientific">Anopheles albimanus</name>
    <name type="common">New world malaria mosquito</name>
    <dbReference type="NCBI Taxonomy" id="7167"/>
    <lineage>
        <taxon>Eukaryota</taxon>
        <taxon>Metazoa</taxon>
        <taxon>Ecdysozoa</taxon>
        <taxon>Arthropoda</taxon>
        <taxon>Hexapoda</taxon>
        <taxon>Insecta</taxon>
        <taxon>Pterygota</taxon>
        <taxon>Neoptera</taxon>
        <taxon>Endopterygota</taxon>
        <taxon>Diptera</taxon>
        <taxon>Nematocera</taxon>
        <taxon>Culicoidea</taxon>
        <taxon>Culicidae</taxon>
        <taxon>Anophelinae</taxon>
        <taxon>Anopheles</taxon>
    </lineage>
</organism>
<keyword evidence="2" id="KW-1185">Reference proteome</keyword>
<dbReference type="Proteomes" id="UP000069272">
    <property type="component" value="Chromosome X"/>
</dbReference>
<dbReference type="EnsemblMetazoa" id="AALB006739-RA">
    <property type="protein sequence ID" value="AALB006739-PA"/>
    <property type="gene ID" value="AALB006739"/>
</dbReference>
<accession>A0A182FJP4</accession>
<evidence type="ECO:0000313" key="2">
    <source>
        <dbReference type="Proteomes" id="UP000069272"/>
    </source>
</evidence>
<name>A0A182FJP4_ANOAL</name>
<reference evidence="1" key="2">
    <citation type="submission" date="2022-08" db="UniProtKB">
        <authorList>
            <consortium name="EnsemblMetazoa"/>
        </authorList>
    </citation>
    <scope>IDENTIFICATION</scope>
    <source>
        <strain evidence="1">STECLA/ALBI9_A</strain>
    </source>
</reference>
<protein>
    <submittedName>
        <fullName evidence="1">Uncharacterized protein</fullName>
    </submittedName>
</protein>
<evidence type="ECO:0000313" key="1">
    <source>
        <dbReference type="EnsemblMetazoa" id="AALB006739-PA"/>
    </source>
</evidence>
<sequence length="14" mass="1512">MAEKEGTTTRPCST</sequence>
<proteinExistence type="predicted"/>